<name>A0A919A111_9ACTN</name>
<reference evidence="1" key="1">
    <citation type="journal article" date="2014" name="Int. J. Syst. Evol. Microbiol.">
        <title>Complete genome sequence of Corynebacterium casei LMG S-19264T (=DSM 44701T), isolated from a smear-ripened cheese.</title>
        <authorList>
            <consortium name="US DOE Joint Genome Institute (JGI-PGF)"/>
            <person name="Walter F."/>
            <person name="Albersmeier A."/>
            <person name="Kalinowski J."/>
            <person name="Ruckert C."/>
        </authorList>
    </citation>
    <scope>NUCLEOTIDE SEQUENCE</scope>
    <source>
        <strain evidence="1">JCM 3302</strain>
    </source>
</reference>
<proteinExistence type="predicted"/>
<gene>
    <name evidence="1" type="ORF">GCM10014715_39500</name>
</gene>
<dbReference type="EMBL" id="BNBC01000017">
    <property type="protein sequence ID" value="GHE80217.1"/>
    <property type="molecule type" value="Genomic_DNA"/>
</dbReference>
<keyword evidence="2" id="KW-1185">Reference proteome</keyword>
<organism evidence="1 2">
    <name type="scientific">Streptomyces spiralis</name>
    <dbReference type="NCBI Taxonomy" id="66376"/>
    <lineage>
        <taxon>Bacteria</taxon>
        <taxon>Bacillati</taxon>
        <taxon>Actinomycetota</taxon>
        <taxon>Actinomycetes</taxon>
        <taxon>Kitasatosporales</taxon>
        <taxon>Streptomycetaceae</taxon>
        <taxon>Streptomyces</taxon>
    </lineage>
</organism>
<comment type="caution">
    <text evidence="1">The sequence shown here is derived from an EMBL/GenBank/DDBJ whole genome shotgun (WGS) entry which is preliminary data.</text>
</comment>
<protein>
    <submittedName>
        <fullName evidence="1">Uncharacterized protein</fullName>
    </submittedName>
</protein>
<sequence length="89" mass="9798">MPVSPKHSPQRAQVAFTPECEPVLRKLSAAELVRLDRALVAISLDPWIGQEKPTRAGHVPLREYIEGSARVIYHVTVLGSVVIVAYLEA</sequence>
<evidence type="ECO:0000313" key="1">
    <source>
        <dbReference type="EMBL" id="GHE80217.1"/>
    </source>
</evidence>
<accession>A0A919A111</accession>
<reference evidence="1" key="2">
    <citation type="submission" date="2020-09" db="EMBL/GenBank/DDBJ databases">
        <authorList>
            <person name="Sun Q."/>
            <person name="Ohkuma M."/>
        </authorList>
    </citation>
    <scope>NUCLEOTIDE SEQUENCE</scope>
    <source>
        <strain evidence="1">JCM 3302</strain>
    </source>
</reference>
<dbReference type="RefSeq" id="WP_229903601.1">
    <property type="nucleotide sequence ID" value="NZ_BNBC01000017.1"/>
</dbReference>
<dbReference type="AlphaFoldDB" id="A0A919A111"/>
<dbReference type="Proteomes" id="UP000641386">
    <property type="component" value="Unassembled WGS sequence"/>
</dbReference>
<evidence type="ECO:0000313" key="2">
    <source>
        <dbReference type="Proteomes" id="UP000641386"/>
    </source>
</evidence>